<keyword evidence="2" id="KW-1185">Reference proteome</keyword>
<reference evidence="1 2" key="1">
    <citation type="submission" date="2019-06" db="EMBL/GenBank/DDBJ databases">
        <title>Sequencing the genomes of 1000 actinobacteria strains.</title>
        <authorList>
            <person name="Klenk H.-P."/>
        </authorList>
    </citation>
    <scope>NUCLEOTIDE SEQUENCE [LARGE SCALE GENOMIC DNA]</scope>
    <source>
        <strain evidence="1 2">DSM 43186</strain>
    </source>
</reference>
<accession>A0A543IUH1</accession>
<evidence type="ECO:0008006" key="3">
    <source>
        <dbReference type="Google" id="ProtNLM"/>
    </source>
</evidence>
<comment type="caution">
    <text evidence="1">The sequence shown here is derived from an EMBL/GenBank/DDBJ whole genome shotgun (WGS) entry which is preliminary data.</text>
</comment>
<dbReference type="Proteomes" id="UP000319213">
    <property type="component" value="Unassembled WGS sequence"/>
</dbReference>
<dbReference type="EMBL" id="VFPQ01000001">
    <property type="protein sequence ID" value="TQM74216.1"/>
    <property type="molecule type" value="Genomic_DNA"/>
</dbReference>
<name>A0A543IUH1_9ACTN</name>
<dbReference type="RefSeq" id="WP_142258418.1">
    <property type="nucleotide sequence ID" value="NZ_BMPV01000006.1"/>
</dbReference>
<organism evidence="1 2">
    <name type="scientific">Thermopolyspora flexuosa</name>
    <dbReference type="NCBI Taxonomy" id="103836"/>
    <lineage>
        <taxon>Bacteria</taxon>
        <taxon>Bacillati</taxon>
        <taxon>Actinomycetota</taxon>
        <taxon>Actinomycetes</taxon>
        <taxon>Streptosporangiales</taxon>
        <taxon>Streptosporangiaceae</taxon>
        <taxon>Thermopolyspora</taxon>
    </lineage>
</organism>
<proteinExistence type="predicted"/>
<evidence type="ECO:0000313" key="2">
    <source>
        <dbReference type="Proteomes" id="UP000319213"/>
    </source>
</evidence>
<dbReference type="OrthoDB" id="672028at2"/>
<gene>
    <name evidence="1" type="ORF">FHX40_0881</name>
</gene>
<dbReference type="AlphaFoldDB" id="A0A543IUH1"/>
<protein>
    <recommendedName>
        <fullName evidence="3">SMI1/KNR4 family protein</fullName>
    </recommendedName>
</protein>
<evidence type="ECO:0000313" key="1">
    <source>
        <dbReference type="EMBL" id="TQM74216.1"/>
    </source>
</evidence>
<sequence length="206" mass="23270">MNPLRRLAELGSAPLGGPLQEQNGVPNILRPLLLMKNGFYAFESSLHVYPWGGGPGSGEFWNDPRLWREEYGDAVAGLTFFAEDAFGFQFATDGDAIFSFDPEVAERERVSSDVMEWASLILEDFEVRTGFPVMHEWQVHNGRILHGHRLAPATPFFLGGKYEAREMRMMESVGLMRFRANVYRQVKDLPDGAKVRIVVDWDSGES</sequence>